<dbReference type="InterPro" id="IPR036388">
    <property type="entry name" value="WH-like_DNA-bd_sf"/>
</dbReference>
<gene>
    <name evidence="1" type="ORF">Mia14_0941</name>
</gene>
<evidence type="ECO:0000313" key="2">
    <source>
        <dbReference type="Proteomes" id="UP000197679"/>
    </source>
</evidence>
<dbReference type="Proteomes" id="UP000197679">
    <property type="component" value="Chromosome"/>
</dbReference>
<keyword evidence="2" id="KW-1185">Reference proteome</keyword>
<dbReference type="EMBL" id="CP019964">
    <property type="protein sequence ID" value="ASI14214.1"/>
    <property type="molecule type" value="Genomic_DNA"/>
</dbReference>
<proteinExistence type="predicted"/>
<dbReference type="InterPro" id="IPR036390">
    <property type="entry name" value="WH_DNA-bd_sf"/>
</dbReference>
<dbReference type="KEGG" id="marh:Mia14_0941"/>
<name>A0A218NP58_9ARCH</name>
<organism evidence="1 2">
    <name type="scientific">Candidatus Mancarchaeum acidiphilum</name>
    <dbReference type="NCBI Taxonomy" id="1920749"/>
    <lineage>
        <taxon>Archaea</taxon>
        <taxon>Candidatus Micrarchaeota</taxon>
        <taxon>Candidatus Mancarchaeum</taxon>
    </lineage>
</organism>
<sequence>MKGDQTLILKDKQSRILLLLLKDGQRDWSIDALSKESNTTYVHTCNFVLECERQNLVVGEKHGKNKIVKLTEKGSKIAESISNIYNLLDYRKEEALDNGKGPESSL</sequence>
<evidence type="ECO:0000313" key="1">
    <source>
        <dbReference type="EMBL" id="ASI14214.1"/>
    </source>
</evidence>
<dbReference type="OrthoDB" id="147738at2157"/>
<protein>
    <submittedName>
        <fullName evidence="1">WHTH transcriptional regulator</fullName>
    </submittedName>
</protein>
<dbReference type="AlphaFoldDB" id="A0A218NP58"/>
<dbReference type="SUPFAM" id="SSF46785">
    <property type="entry name" value="Winged helix' DNA-binding domain"/>
    <property type="match status" value="1"/>
</dbReference>
<accession>A0A218NP58</accession>
<reference evidence="1 2" key="1">
    <citation type="journal article" date="2017" name="Nat. Commun.">
        <title>'ARMAN' archaea depend on association with euryarchaeal host in culture and in situ.</title>
        <authorList>
            <person name="Golyshina O."/>
            <person name="Toshchakov S."/>
            <person name="Makarova K."/>
            <person name="Gavrilov S."/>
            <person name="Korzhenkov A."/>
            <person name="La Cono V."/>
            <person name="Arcadi E."/>
            <person name="Nechitaylo T."/>
            <person name="Ferrer M."/>
            <person name="Kublanov I."/>
            <person name="Wolf Y."/>
            <person name="Yakimov M."/>
            <person name="Golyshin P."/>
            <person name="Slesarev A."/>
            <person name="Kozyavkin S."/>
        </authorList>
    </citation>
    <scope>NUCLEOTIDE SEQUENCE [LARGE SCALE GENOMIC DNA]</scope>
    <source>
        <strain evidence="1 2">Mia14</strain>
    </source>
</reference>
<dbReference type="Gene3D" id="1.10.10.10">
    <property type="entry name" value="Winged helix-like DNA-binding domain superfamily/Winged helix DNA-binding domain"/>
    <property type="match status" value="1"/>
</dbReference>
<dbReference type="GeneID" id="33314478"/>
<dbReference type="RefSeq" id="WP_088820509.1">
    <property type="nucleotide sequence ID" value="NZ_CP019964.1"/>
</dbReference>